<protein>
    <submittedName>
        <fullName evidence="2">Uncharacterized protein</fullName>
    </submittedName>
</protein>
<feature type="region of interest" description="Disordered" evidence="1">
    <location>
        <begin position="111"/>
        <end position="148"/>
    </location>
</feature>
<dbReference type="OrthoDB" id="747498at2759"/>
<evidence type="ECO:0000313" key="3">
    <source>
        <dbReference type="Proteomes" id="UP001055439"/>
    </source>
</evidence>
<dbReference type="PANTHER" id="PTHR33413">
    <property type="entry name" value="EXPRESSED PROTEIN"/>
    <property type="match status" value="1"/>
</dbReference>
<keyword evidence="3" id="KW-1185">Reference proteome</keyword>
<proteinExistence type="predicted"/>
<dbReference type="Proteomes" id="UP001055439">
    <property type="component" value="Chromosome 8"/>
</dbReference>
<name>A0A9E7L6R5_9LILI</name>
<evidence type="ECO:0000256" key="1">
    <source>
        <dbReference type="SAM" id="MobiDB-lite"/>
    </source>
</evidence>
<sequence length="390" mass="42731">MGNCQAAEAATVVIQHRDGRLEKAYRSLPATQVMAANPGHYVAIVITTPRPRSSDHRSSPTRYLKLLRPDDALLIGNVYRLVTFEEVLREFASKKQVRLSRLLIKRKEIRSRPRKGSGAEHYDNGGRVAEAENSPAAKSREEHDQVEAQLDTELEEAVRGMMSTGARAAGARHRQWKPALHSIAEVATVSSAASTAPASDQRTRGQHQSTMGNCQAVDAAAVAVIQHPDGRVENSSCPLSASDIMAANSGHYVAVIMTVTHPRSSSSSASASARHRSSSRSGGGDGKQVRYLKLLRLDDTLLVGHFYRLVSFEDVLREFGSKRRVRLSKLLTREEKELGKQCEEENPSSSMVEGEQETIGSGDSRNSVRVARKGQWRPALQTIAEADSFK</sequence>
<feature type="region of interest" description="Disordered" evidence="1">
    <location>
        <begin position="263"/>
        <end position="286"/>
    </location>
</feature>
<dbReference type="AlphaFoldDB" id="A0A9E7L6R5"/>
<reference evidence="2" key="1">
    <citation type="submission" date="2022-05" db="EMBL/GenBank/DDBJ databases">
        <title>The Musa troglodytarum L. genome provides insights into the mechanism of non-climacteric behaviour and enrichment of carotenoids.</title>
        <authorList>
            <person name="Wang J."/>
        </authorList>
    </citation>
    <scope>NUCLEOTIDE SEQUENCE</scope>
    <source>
        <tissue evidence="2">Leaf</tissue>
    </source>
</reference>
<dbReference type="EMBL" id="CP097510">
    <property type="protein sequence ID" value="URE40070.1"/>
    <property type="molecule type" value="Genomic_DNA"/>
</dbReference>
<feature type="compositionally biased region" description="Low complexity" evidence="1">
    <location>
        <begin position="263"/>
        <end position="272"/>
    </location>
</feature>
<feature type="region of interest" description="Disordered" evidence="1">
    <location>
        <begin position="338"/>
        <end position="370"/>
    </location>
</feature>
<accession>A0A9E7L6R5</accession>
<dbReference type="Pfam" id="PF14009">
    <property type="entry name" value="PADRE"/>
    <property type="match status" value="2"/>
</dbReference>
<feature type="compositionally biased region" description="Polar residues" evidence="1">
    <location>
        <begin position="358"/>
        <end position="367"/>
    </location>
</feature>
<organism evidence="2 3">
    <name type="scientific">Musa troglodytarum</name>
    <name type="common">fe'i banana</name>
    <dbReference type="NCBI Taxonomy" id="320322"/>
    <lineage>
        <taxon>Eukaryota</taxon>
        <taxon>Viridiplantae</taxon>
        <taxon>Streptophyta</taxon>
        <taxon>Embryophyta</taxon>
        <taxon>Tracheophyta</taxon>
        <taxon>Spermatophyta</taxon>
        <taxon>Magnoliopsida</taxon>
        <taxon>Liliopsida</taxon>
        <taxon>Zingiberales</taxon>
        <taxon>Musaceae</taxon>
        <taxon>Musa</taxon>
    </lineage>
</organism>
<gene>
    <name evidence="2" type="ORF">MUK42_33031</name>
</gene>
<evidence type="ECO:0000313" key="2">
    <source>
        <dbReference type="EMBL" id="URE40070.1"/>
    </source>
</evidence>
<dbReference type="PANTHER" id="PTHR33413:SF1">
    <property type="entry name" value="EXPRESSED PROTEIN"/>
    <property type="match status" value="1"/>
</dbReference>
<dbReference type="InterPro" id="IPR025322">
    <property type="entry name" value="PADRE_dom"/>
</dbReference>